<dbReference type="Proteomes" id="UP001458880">
    <property type="component" value="Unassembled WGS sequence"/>
</dbReference>
<evidence type="ECO:0000313" key="3">
    <source>
        <dbReference type="Proteomes" id="UP001458880"/>
    </source>
</evidence>
<feature type="transmembrane region" description="Helical" evidence="1">
    <location>
        <begin position="80"/>
        <end position="101"/>
    </location>
</feature>
<feature type="transmembrane region" description="Helical" evidence="1">
    <location>
        <begin position="20"/>
        <end position="40"/>
    </location>
</feature>
<keyword evidence="1" id="KW-0812">Transmembrane</keyword>
<protein>
    <submittedName>
        <fullName evidence="2">Uncharacterized protein</fullName>
    </submittedName>
</protein>
<feature type="transmembrane region" description="Helical" evidence="1">
    <location>
        <begin position="52"/>
        <end position="68"/>
    </location>
</feature>
<proteinExistence type="predicted"/>
<dbReference type="AlphaFoldDB" id="A0AAW1LR57"/>
<evidence type="ECO:0000313" key="2">
    <source>
        <dbReference type="EMBL" id="KAK9737652.1"/>
    </source>
</evidence>
<comment type="caution">
    <text evidence="2">The sequence shown here is derived from an EMBL/GenBank/DDBJ whole genome shotgun (WGS) entry which is preliminary data.</text>
</comment>
<accession>A0AAW1LR57</accession>
<organism evidence="2 3">
    <name type="scientific">Popillia japonica</name>
    <name type="common">Japanese beetle</name>
    <dbReference type="NCBI Taxonomy" id="7064"/>
    <lineage>
        <taxon>Eukaryota</taxon>
        <taxon>Metazoa</taxon>
        <taxon>Ecdysozoa</taxon>
        <taxon>Arthropoda</taxon>
        <taxon>Hexapoda</taxon>
        <taxon>Insecta</taxon>
        <taxon>Pterygota</taxon>
        <taxon>Neoptera</taxon>
        <taxon>Endopterygota</taxon>
        <taxon>Coleoptera</taxon>
        <taxon>Polyphaga</taxon>
        <taxon>Scarabaeiformia</taxon>
        <taxon>Scarabaeidae</taxon>
        <taxon>Rutelinae</taxon>
        <taxon>Popillia</taxon>
    </lineage>
</organism>
<keyword evidence="3" id="KW-1185">Reference proteome</keyword>
<sequence length="178" mass="20872">MFNLASIFLRTAMDKKVVTLSAVISCLLKIDNVYYTFLLWNGDTWSTESMYMNYYIMKSVYLRILYILNSKYSLETRFRLRLWLFISLPIFFDMFFTYQIVRENLISCTSVFIVAKDVVALKLLYDSYSSEPSMCTCKLSFLNGMLCISRTPCIVGSNHERLPLRHYQPLQVTTDPCL</sequence>
<reference evidence="2 3" key="1">
    <citation type="journal article" date="2024" name="BMC Genomics">
        <title>De novo assembly and annotation of Popillia japonica's genome with initial clues to its potential as an invasive pest.</title>
        <authorList>
            <person name="Cucini C."/>
            <person name="Boschi S."/>
            <person name="Funari R."/>
            <person name="Cardaioli E."/>
            <person name="Iannotti N."/>
            <person name="Marturano G."/>
            <person name="Paoli F."/>
            <person name="Bruttini M."/>
            <person name="Carapelli A."/>
            <person name="Frati F."/>
            <person name="Nardi F."/>
        </authorList>
    </citation>
    <scope>NUCLEOTIDE SEQUENCE [LARGE SCALE GENOMIC DNA]</scope>
    <source>
        <strain evidence="2">DMR45628</strain>
    </source>
</reference>
<keyword evidence="1" id="KW-1133">Transmembrane helix</keyword>
<name>A0AAW1LR57_POPJA</name>
<evidence type="ECO:0000256" key="1">
    <source>
        <dbReference type="SAM" id="Phobius"/>
    </source>
</evidence>
<dbReference type="EMBL" id="JASPKY010000097">
    <property type="protein sequence ID" value="KAK9737652.1"/>
    <property type="molecule type" value="Genomic_DNA"/>
</dbReference>
<keyword evidence="1" id="KW-0472">Membrane</keyword>
<gene>
    <name evidence="2" type="ORF">QE152_g10549</name>
</gene>